<gene>
    <name evidence="1" type="ORF">SDC9_197518</name>
</gene>
<accession>A0A645INI1</accession>
<name>A0A645INI1_9ZZZZ</name>
<sequence>MPGDSKFPPADATNEKQGVRLIGQFTIADIQDNSNTH</sequence>
<organism evidence="1">
    <name type="scientific">bioreactor metagenome</name>
    <dbReference type="NCBI Taxonomy" id="1076179"/>
    <lineage>
        <taxon>unclassified sequences</taxon>
        <taxon>metagenomes</taxon>
        <taxon>ecological metagenomes</taxon>
    </lineage>
</organism>
<proteinExistence type="predicted"/>
<reference evidence="1" key="1">
    <citation type="submission" date="2019-08" db="EMBL/GenBank/DDBJ databases">
        <authorList>
            <person name="Kucharzyk K."/>
            <person name="Murdoch R.W."/>
            <person name="Higgins S."/>
            <person name="Loffler F."/>
        </authorList>
    </citation>
    <scope>NUCLEOTIDE SEQUENCE</scope>
</reference>
<comment type="caution">
    <text evidence="1">The sequence shown here is derived from an EMBL/GenBank/DDBJ whole genome shotgun (WGS) entry which is preliminary data.</text>
</comment>
<evidence type="ECO:0000313" key="1">
    <source>
        <dbReference type="EMBL" id="MPN49894.1"/>
    </source>
</evidence>
<dbReference type="AlphaFoldDB" id="A0A645INI1"/>
<protein>
    <submittedName>
        <fullName evidence="1">Uncharacterized protein</fullName>
    </submittedName>
</protein>
<dbReference type="EMBL" id="VSSQ01113563">
    <property type="protein sequence ID" value="MPN49894.1"/>
    <property type="molecule type" value="Genomic_DNA"/>
</dbReference>